<dbReference type="PANTHER" id="PTHR47789:SF1">
    <property type="entry name" value="LAS SEVENTEEN-BINDING PROTEIN 5"/>
    <property type="match status" value="1"/>
</dbReference>
<evidence type="ECO:0000313" key="3">
    <source>
        <dbReference type="EMBL" id="GAA5801090.1"/>
    </source>
</evidence>
<dbReference type="Gene3D" id="1.25.40.90">
    <property type="match status" value="1"/>
</dbReference>
<evidence type="ECO:0000313" key="4">
    <source>
        <dbReference type="Proteomes" id="UP001476247"/>
    </source>
</evidence>
<dbReference type="Gene3D" id="1.20.58.160">
    <property type="match status" value="1"/>
</dbReference>
<dbReference type="Pfam" id="PF03127">
    <property type="entry name" value="GAT"/>
    <property type="match status" value="1"/>
</dbReference>
<protein>
    <recommendedName>
        <fullName evidence="2">GAT domain-containing protein</fullName>
    </recommendedName>
</protein>
<dbReference type="InterPro" id="IPR045007">
    <property type="entry name" value="LSB5"/>
</dbReference>
<dbReference type="PROSITE" id="PS50909">
    <property type="entry name" value="GAT"/>
    <property type="match status" value="1"/>
</dbReference>
<dbReference type="InterPro" id="IPR038425">
    <property type="entry name" value="GAT_sf"/>
</dbReference>
<name>A0ABP9Y276_9FUNG</name>
<gene>
    <name evidence="3" type="ORF">HPULCUR_006532</name>
</gene>
<comment type="caution">
    <text evidence="3">The sequence shown here is derived from an EMBL/GenBank/DDBJ whole genome shotgun (WGS) entry which is preliminary data.</text>
</comment>
<dbReference type="EMBL" id="BAABUJ010000017">
    <property type="protein sequence ID" value="GAA5801090.1"/>
    <property type="molecule type" value="Genomic_DNA"/>
</dbReference>
<evidence type="ECO:0000256" key="1">
    <source>
        <dbReference type="SAM" id="MobiDB-lite"/>
    </source>
</evidence>
<accession>A0ABP9Y276</accession>
<keyword evidence="4" id="KW-1185">Reference proteome</keyword>
<dbReference type="SUPFAM" id="SSF89009">
    <property type="entry name" value="GAT-like domain"/>
    <property type="match status" value="1"/>
</dbReference>
<proteinExistence type="predicted"/>
<dbReference type="Proteomes" id="UP001476247">
    <property type="component" value="Unassembled WGS sequence"/>
</dbReference>
<dbReference type="InterPro" id="IPR004152">
    <property type="entry name" value="GAT_dom"/>
</dbReference>
<dbReference type="SUPFAM" id="SSF48464">
    <property type="entry name" value="ENTH/VHS domain"/>
    <property type="match status" value="1"/>
</dbReference>
<feature type="compositionally biased region" description="Acidic residues" evidence="1">
    <location>
        <begin position="321"/>
        <end position="335"/>
    </location>
</feature>
<evidence type="ECO:0000259" key="2">
    <source>
        <dbReference type="PROSITE" id="PS50909"/>
    </source>
</evidence>
<feature type="domain" description="GAT" evidence="2">
    <location>
        <begin position="201"/>
        <end position="289"/>
    </location>
</feature>
<dbReference type="PANTHER" id="PTHR47789">
    <property type="entry name" value="LAS SEVENTEEN-BINDING PROTEIN 5"/>
    <property type="match status" value="1"/>
</dbReference>
<feature type="region of interest" description="Disordered" evidence="1">
    <location>
        <begin position="307"/>
        <end position="335"/>
    </location>
</feature>
<reference evidence="3 4" key="1">
    <citation type="submission" date="2024-04" db="EMBL/GenBank/DDBJ databases">
        <title>genome sequences of Mucor flavus KT1a and Helicostylum pulchrum KT1b strains isolation_sourced from the surface of a dry-aged beef.</title>
        <authorList>
            <person name="Toyotome T."/>
            <person name="Hosono M."/>
            <person name="Torimaru M."/>
            <person name="Fukuda K."/>
            <person name="Mikami N."/>
        </authorList>
    </citation>
    <scope>NUCLEOTIDE SEQUENCE [LARGE SCALE GENOMIC DNA]</scope>
    <source>
        <strain evidence="3 4">KT1b</strain>
    </source>
</reference>
<feature type="region of interest" description="Disordered" evidence="1">
    <location>
        <begin position="149"/>
        <end position="193"/>
    </location>
</feature>
<sequence length="335" mass="38392">MGFFSEETRTSITVYIENLSNYEEIEWYQFEQLAECITMQPGGAREAIEAIRKKLKHGTTQQKIRVLEDRFEYIIESPSEDIKVRRIVIMLLGTWASKFKGEQGMRTIQQLHETGLNILHGTKQRSAAATTTTSPIVDNRQTIEPIATKKKIPPPPIRNPPTNHSQSYHDIPAPNDIGPRRQQSTTSNNSAPFDFERAKPKIIQQVAMATQSANNLINSLRLINTSKDDWEVDMRSDHTIQRLHQRCEEEKKKIVRYARLVEDEEWIGTLLNANEELLKALEMYDIMLTGQIPSDFPTSPYRKNNEPLALLDSHLPRGDDGEILEDPFADPVEDK</sequence>
<organism evidence="3 4">
    <name type="scientific">Helicostylum pulchrum</name>
    <dbReference type="NCBI Taxonomy" id="562976"/>
    <lineage>
        <taxon>Eukaryota</taxon>
        <taxon>Fungi</taxon>
        <taxon>Fungi incertae sedis</taxon>
        <taxon>Mucoromycota</taxon>
        <taxon>Mucoromycotina</taxon>
        <taxon>Mucoromycetes</taxon>
        <taxon>Mucorales</taxon>
        <taxon>Mucorineae</taxon>
        <taxon>Mucoraceae</taxon>
        <taxon>Helicostylum</taxon>
    </lineage>
</organism>
<dbReference type="CDD" id="cd14232">
    <property type="entry name" value="GAT_LSB5"/>
    <property type="match status" value="1"/>
</dbReference>
<dbReference type="InterPro" id="IPR044103">
    <property type="entry name" value="GAT_LSB5"/>
</dbReference>
<feature type="compositionally biased region" description="Polar residues" evidence="1">
    <location>
        <begin position="181"/>
        <end position="191"/>
    </location>
</feature>
<dbReference type="InterPro" id="IPR008942">
    <property type="entry name" value="ENTH_VHS"/>
</dbReference>